<dbReference type="EMBL" id="ML179065">
    <property type="protein sequence ID" value="THV03573.1"/>
    <property type="molecule type" value="Genomic_DNA"/>
</dbReference>
<dbReference type="InterPro" id="IPR001227">
    <property type="entry name" value="Ac_transferase_dom_sf"/>
</dbReference>
<dbReference type="AlphaFoldDB" id="A0A4S8ML26"/>
<evidence type="ECO:0000256" key="1">
    <source>
        <dbReference type="SAM" id="MobiDB-lite"/>
    </source>
</evidence>
<dbReference type="Proteomes" id="UP000297245">
    <property type="component" value="Unassembled WGS sequence"/>
</dbReference>
<protein>
    <submittedName>
        <fullName evidence="2">Uncharacterized protein</fullName>
    </submittedName>
</protein>
<reference evidence="2 3" key="1">
    <citation type="journal article" date="2019" name="Nat. Ecol. Evol.">
        <title>Megaphylogeny resolves global patterns of mushroom evolution.</title>
        <authorList>
            <person name="Varga T."/>
            <person name="Krizsan K."/>
            <person name="Foldi C."/>
            <person name="Dima B."/>
            <person name="Sanchez-Garcia M."/>
            <person name="Sanchez-Ramirez S."/>
            <person name="Szollosi G.J."/>
            <person name="Szarkandi J.G."/>
            <person name="Papp V."/>
            <person name="Albert L."/>
            <person name="Andreopoulos W."/>
            <person name="Angelini C."/>
            <person name="Antonin V."/>
            <person name="Barry K.W."/>
            <person name="Bougher N.L."/>
            <person name="Buchanan P."/>
            <person name="Buyck B."/>
            <person name="Bense V."/>
            <person name="Catcheside P."/>
            <person name="Chovatia M."/>
            <person name="Cooper J."/>
            <person name="Damon W."/>
            <person name="Desjardin D."/>
            <person name="Finy P."/>
            <person name="Geml J."/>
            <person name="Haridas S."/>
            <person name="Hughes K."/>
            <person name="Justo A."/>
            <person name="Karasinski D."/>
            <person name="Kautmanova I."/>
            <person name="Kiss B."/>
            <person name="Kocsube S."/>
            <person name="Kotiranta H."/>
            <person name="LaButti K.M."/>
            <person name="Lechner B.E."/>
            <person name="Liimatainen K."/>
            <person name="Lipzen A."/>
            <person name="Lukacs Z."/>
            <person name="Mihaltcheva S."/>
            <person name="Morgado L.N."/>
            <person name="Niskanen T."/>
            <person name="Noordeloos M.E."/>
            <person name="Ohm R.A."/>
            <person name="Ortiz-Santana B."/>
            <person name="Ovrebo C."/>
            <person name="Racz N."/>
            <person name="Riley R."/>
            <person name="Savchenko A."/>
            <person name="Shiryaev A."/>
            <person name="Soop K."/>
            <person name="Spirin V."/>
            <person name="Szebenyi C."/>
            <person name="Tomsovsky M."/>
            <person name="Tulloss R.E."/>
            <person name="Uehling J."/>
            <person name="Grigoriev I.V."/>
            <person name="Vagvolgyi C."/>
            <person name="Papp T."/>
            <person name="Martin F.M."/>
            <person name="Miettinen O."/>
            <person name="Hibbett D.S."/>
            <person name="Nagy L.G."/>
        </authorList>
    </citation>
    <scope>NUCLEOTIDE SEQUENCE [LARGE SCALE GENOMIC DNA]</scope>
    <source>
        <strain evidence="2 3">CBS 962.96</strain>
    </source>
</reference>
<dbReference type="Gene3D" id="3.40.366.10">
    <property type="entry name" value="Malonyl-Coenzyme A Acyl Carrier Protein, domain 2"/>
    <property type="match status" value="1"/>
</dbReference>
<dbReference type="SUPFAM" id="SSF52151">
    <property type="entry name" value="FabD/lysophospholipase-like"/>
    <property type="match status" value="1"/>
</dbReference>
<evidence type="ECO:0000313" key="3">
    <source>
        <dbReference type="Proteomes" id="UP000297245"/>
    </source>
</evidence>
<evidence type="ECO:0000313" key="2">
    <source>
        <dbReference type="EMBL" id="THV03573.1"/>
    </source>
</evidence>
<dbReference type="OrthoDB" id="2690272at2759"/>
<dbReference type="GO" id="GO:0016740">
    <property type="term" value="F:transferase activity"/>
    <property type="evidence" value="ECO:0007669"/>
    <property type="project" value="InterPro"/>
</dbReference>
<proteinExistence type="predicted"/>
<dbReference type="InterPro" id="IPR016035">
    <property type="entry name" value="Acyl_Trfase/lysoPLipase"/>
</dbReference>
<feature type="region of interest" description="Disordered" evidence="1">
    <location>
        <begin position="57"/>
        <end position="118"/>
    </location>
</feature>
<gene>
    <name evidence="2" type="ORF">K435DRAFT_851695</name>
</gene>
<keyword evidence="3" id="KW-1185">Reference proteome</keyword>
<sequence>MNKTQSRRELSTSQAAAFLSGKPSHYTDAKFVRCCWSRTLSWIAPSVFLVFSKNTTQTQSDATANEEATGDSMRPDTPQVPPKKAIRTQHSHSGSISHYSDASSDGHHPSSSISPPPVPRVPNGFADLILSETPDFEEDKVVIDPKTPSDFALHAVFMRFASTAEVKIDIFLRQPLETDPLLPHFIGPDTDPKFDEILRSLGMSNLKFLLEIKRLLKRIQLTSLGEYAALVIAEVLSLEDALMIVANRVRLTVQQG</sequence>
<organism evidence="2 3">
    <name type="scientific">Dendrothele bispora (strain CBS 962.96)</name>
    <dbReference type="NCBI Taxonomy" id="1314807"/>
    <lineage>
        <taxon>Eukaryota</taxon>
        <taxon>Fungi</taxon>
        <taxon>Dikarya</taxon>
        <taxon>Basidiomycota</taxon>
        <taxon>Agaricomycotina</taxon>
        <taxon>Agaricomycetes</taxon>
        <taxon>Agaricomycetidae</taxon>
        <taxon>Agaricales</taxon>
        <taxon>Agaricales incertae sedis</taxon>
        <taxon>Dendrothele</taxon>
    </lineage>
</organism>
<name>A0A4S8ML26_DENBC</name>
<accession>A0A4S8ML26</accession>